<name>A0ACB9CFH7_9ASTR</name>
<comment type="caution">
    <text evidence="1">The sequence shown here is derived from an EMBL/GenBank/DDBJ whole genome shotgun (WGS) entry which is preliminary data.</text>
</comment>
<sequence length="97" mass="10361">MGSGVKVTMATTVEELRRRENGKTADTVIIVDMASMARDGNSRVCHNPQGGSDGGYSGGGEREREREKERVGVTVVTIVTVTRQNSDDGGDVPLPQQ</sequence>
<keyword evidence="2" id="KW-1185">Reference proteome</keyword>
<evidence type="ECO:0000313" key="2">
    <source>
        <dbReference type="Proteomes" id="UP001056120"/>
    </source>
</evidence>
<accession>A0ACB9CFH7</accession>
<organism evidence="1 2">
    <name type="scientific">Smallanthus sonchifolius</name>
    <dbReference type="NCBI Taxonomy" id="185202"/>
    <lineage>
        <taxon>Eukaryota</taxon>
        <taxon>Viridiplantae</taxon>
        <taxon>Streptophyta</taxon>
        <taxon>Embryophyta</taxon>
        <taxon>Tracheophyta</taxon>
        <taxon>Spermatophyta</taxon>
        <taxon>Magnoliopsida</taxon>
        <taxon>eudicotyledons</taxon>
        <taxon>Gunneridae</taxon>
        <taxon>Pentapetalae</taxon>
        <taxon>asterids</taxon>
        <taxon>campanulids</taxon>
        <taxon>Asterales</taxon>
        <taxon>Asteraceae</taxon>
        <taxon>Asteroideae</taxon>
        <taxon>Heliantheae alliance</taxon>
        <taxon>Millerieae</taxon>
        <taxon>Smallanthus</taxon>
    </lineage>
</organism>
<protein>
    <submittedName>
        <fullName evidence="1">Uncharacterized protein</fullName>
    </submittedName>
</protein>
<dbReference type="EMBL" id="CM042038">
    <property type="protein sequence ID" value="KAI3733058.1"/>
    <property type="molecule type" value="Genomic_DNA"/>
</dbReference>
<reference evidence="2" key="1">
    <citation type="journal article" date="2022" name="Mol. Ecol. Resour.">
        <title>The genomes of chicory, endive, great burdock and yacon provide insights into Asteraceae palaeo-polyploidization history and plant inulin production.</title>
        <authorList>
            <person name="Fan W."/>
            <person name="Wang S."/>
            <person name="Wang H."/>
            <person name="Wang A."/>
            <person name="Jiang F."/>
            <person name="Liu H."/>
            <person name="Zhao H."/>
            <person name="Xu D."/>
            <person name="Zhang Y."/>
        </authorList>
    </citation>
    <scope>NUCLEOTIDE SEQUENCE [LARGE SCALE GENOMIC DNA]</scope>
    <source>
        <strain evidence="2">cv. Yunnan</strain>
    </source>
</reference>
<dbReference type="Proteomes" id="UP001056120">
    <property type="component" value="Linkage Group LG21"/>
</dbReference>
<proteinExistence type="predicted"/>
<evidence type="ECO:0000313" key="1">
    <source>
        <dbReference type="EMBL" id="KAI3733058.1"/>
    </source>
</evidence>
<gene>
    <name evidence="1" type="ORF">L1987_64275</name>
</gene>
<reference evidence="1 2" key="2">
    <citation type="journal article" date="2022" name="Mol. Ecol. Resour.">
        <title>The genomes of chicory, endive, great burdock and yacon provide insights into Asteraceae paleo-polyploidization history and plant inulin production.</title>
        <authorList>
            <person name="Fan W."/>
            <person name="Wang S."/>
            <person name="Wang H."/>
            <person name="Wang A."/>
            <person name="Jiang F."/>
            <person name="Liu H."/>
            <person name="Zhao H."/>
            <person name="Xu D."/>
            <person name="Zhang Y."/>
        </authorList>
    </citation>
    <scope>NUCLEOTIDE SEQUENCE [LARGE SCALE GENOMIC DNA]</scope>
    <source>
        <strain evidence="2">cv. Yunnan</strain>
        <tissue evidence="1">Leaves</tissue>
    </source>
</reference>